<proteinExistence type="predicted"/>
<comment type="caution">
    <text evidence="1">The sequence shown here is derived from an EMBL/GenBank/DDBJ whole genome shotgun (WGS) entry which is preliminary data.</text>
</comment>
<accession>A0A1F5NLB2</accession>
<protein>
    <submittedName>
        <fullName evidence="1">Uncharacterized protein</fullName>
    </submittedName>
</protein>
<organism evidence="1 2">
    <name type="scientific">Candidatus Doudnabacteria bacterium RIFCSPHIGHO2_01_FULL_46_14</name>
    <dbReference type="NCBI Taxonomy" id="1817824"/>
    <lineage>
        <taxon>Bacteria</taxon>
        <taxon>Candidatus Doudnaibacteriota</taxon>
    </lineage>
</organism>
<sequence>MKIVQSPISIDELRQIAAKTFGDMVKIVVDLEKGIMAAGGELHADEEAILLDHGSKQNDLWGANIYINEPRDSWLVYDSMINLRPSQGNLLRTVQSSEIRDKITQVVNKLIQ</sequence>
<dbReference type="Proteomes" id="UP000176864">
    <property type="component" value="Unassembled WGS sequence"/>
</dbReference>
<evidence type="ECO:0000313" key="1">
    <source>
        <dbReference type="EMBL" id="OGE78343.1"/>
    </source>
</evidence>
<dbReference type="AlphaFoldDB" id="A0A1F5NLB2"/>
<reference evidence="1 2" key="1">
    <citation type="journal article" date="2016" name="Nat. Commun.">
        <title>Thousands of microbial genomes shed light on interconnected biogeochemical processes in an aquifer system.</title>
        <authorList>
            <person name="Anantharaman K."/>
            <person name="Brown C.T."/>
            <person name="Hug L.A."/>
            <person name="Sharon I."/>
            <person name="Castelle C.J."/>
            <person name="Probst A.J."/>
            <person name="Thomas B.C."/>
            <person name="Singh A."/>
            <person name="Wilkins M.J."/>
            <person name="Karaoz U."/>
            <person name="Brodie E.L."/>
            <person name="Williams K.H."/>
            <person name="Hubbard S.S."/>
            <person name="Banfield J.F."/>
        </authorList>
    </citation>
    <scope>NUCLEOTIDE SEQUENCE [LARGE SCALE GENOMIC DNA]</scope>
</reference>
<dbReference type="EMBL" id="MFEK01000014">
    <property type="protein sequence ID" value="OGE78343.1"/>
    <property type="molecule type" value="Genomic_DNA"/>
</dbReference>
<dbReference type="STRING" id="1817824.A2751_03495"/>
<dbReference type="Pfam" id="PF18924">
    <property type="entry name" value="DUF5674"/>
    <property type="match status" value="1"/>
</dbReference>
<evidence type="ECO:0000313" key="2">
    <source>
        <dbReference type="Proteomes" id="UP000176864"/>
    </source>
</evidence>
<name>A0A1F5NLB2_9BACT</name>
<dbReference type="InterPro" id="IPR043731">
    <property type="entry name" value="DUF5674"/>
</dbReference>
<gene>
    <name evidence="1" type="ORF">A2751_03495</name>
</gene>